<accession>A0A2V0QD70</accession>
<organism evidence="2 3">
    <name type="scientific">Pseudomonas syringae pv. actinidiae</name>
    <dbReference type="NCBI Taxonomy" id="103796"/>
    <lineage>
        <taxon>Bacteria</taxon>
        <taxon>Pseudomonadati</taxon>
        <taxon>Pseudomonadota</taxon>
        <taxon>Gammaproteobacteria</taxon>
        <taxon>Pseudomonadales</taxon>
        <taxon>Pseudomonadaceae</taxon>
        <taxon>Pseudomonas</taxon>
        <taxon>Pseudomonas syringae</taxon>
    </lineage>
</organism>
<evidence type="ECO:0000313" key="2">
    <source>
        <dbReference type="EMBL" id="GBH10884.1"/>
    </source>
</evidence>
<feature type="compositionally biased region" description="Basic and acidic residues" evidence="1">
    <location>
        <begin position="1"/>
        <end position="10"/>
    </location>
</feature>
<dbReference type="Proteomes" id="UP000247480">
    <property type="component" value="Unassembled WGS sequence"/>
</dbReference>
<comment type="caution">
    <text evidence="2">The sequence shown here is derived from an EMBL/GenBank/DDBJ whole genome shotgun (WGS) entry which is preliminary data.</text>
</comment>
<dbReference type="EMBL" id="BGJZ01000210">
    <property type="protein sequence ID" value="GBH10884.1"/>
    <property type="molecule type" value="Genomic_DNA"/>
</dbReference>
<proteinExistence type="predicted"/>
<gene>
    <name evidence="2" type="ORF">KPSA1_04311</name>
</gene>
<sequence length="56" mass="6398">MRRSRLRSDEGSLTDEPGRRRCGAGRHSDMLTQNMKSGVYEPYFSLARSSESDGFR</sequence>
<evidence type="ECO:0000313" key="3">
    <source>
        <dbReference type="Proteomes" id="UP000247480"/>
    </source>
</evidence>
<evidence type="ECO:0000256" key="1">
    <source>
        <dbReference type="SAM" id="MobiDB-lite"/>
    </source>
</evidence>
<protein>
    <submittedName>
        <fullName evidence="2">20S proteasome</fullName>
    </submittedName>
</protein>
<dbReference type="GO" id="GO:0000502">
    <property type="term" value="C:proteasome complex"/>
    <property type="evidence" value="ECO:0007669"/>
    <property type="project" value="UniProtKB-KW"/>
</dbReference>
<keyword evidence="2" id="KW-0647">Proteasome</keyword>
<feature type="region of interest" description="Disordered" evidence="1">
    <location>
        <begin position="1"/>
        <end position="34"/>
    </location>
</feature>
<dbReference type="AlphaFoldDB" id="A0A2V0QD70"/>
<reference evidence="2 3" key="1">
    <citation type="submission" date="2018-04" db="EMBL/GenBank/DDBJ databases">
        <title>Draft genome sequence of Pseudomonas syringae pv. actinidiae biovar 1 strains isolated from kiwifruit in Kagawa prefecture.</title>
        <authorList>
            <person name="Tabuchi M."/>
            <person name="Saito M."/>
            <person name="Fujiwara S."/>
            <person name="Sasa N."/>
            <person name="Akimitsu K."/>
            <person name="Gomi K."/>
            <person name="Konishi-Sugita S."/>
            <person name="Hamano K."/>
            <person name="Kataoka I."/>
        </authorList>
    </citation>
    <scope>NUCLEOTIDE SEQUENCE [LARGE SCALE GENOMIC DNA]</scope>
    <source>
        <strain evidence="2 3">MAFF212206</strain>
    </source>
</reference>
<name>A0A2V0QD70_PSESF</name>